<dbReference type="SUPFAM" id="SSF74653">
    <property type="entry name" value="TolA/TonB C-terminal domain"/>
    <property type="match status" value="1"/>
</dbReference>
<evidence type="ECO:0000256" key="10">
    <source>
        <dbReference type="SAM" id="MobiDB-lite"/>
    </source>
</evidence>
<feature type="region of interest" description="Disordered" evidence="10">
    <location>
        <begin position="81"/>
        <end position="144"/>
    </location>
</feature>
<feature type="compositionally biased region" description="Polar residues" evidence="10">
    <location>
        <begin position="81"/>
        <end position="91"/>
    </location>
</feature>
<evidence type="ECO:0000256" key="2">
    <source>
        <dbReference type="ARBA" id="ARBA00006555"/>
    </source>
</evidence>
<evidence type="ECO:0000256" key="7">
    <source>
        <dbReference type="ARBA" id="ARBA00022927"/>
    </source>
</evidence>
<feature type="domain" description="TonB C-terminal" evidence="11">
    <location>
        <begin position="179"/>
        <end position="267"/>
    </location>
</feature>
<proteinExistence type="inferred from homology"/>
<dbReference type="GO" id="GO:0051301">
    <property type="term" value="P:cell division"/>
    <property type="evidence" value="ECO:0007669"/>
    <property type="project" value="UniProtKB-KW"/>
</dbReference>
<dbReference type="GO" id="GO:0015031">
    <property type="term" value="P:protein transport"/>
    <property type="evidence" value="ECO:0007669"/>
    <property type="project" value="UniProtKB-KW"/>
</dbReference>
<keyword evidence="13" id="KW-1185">Reference proteome</keyword>
<keyword evidence="12" id="KW-0131">Cell cycle</keyword>
<dbReference type="eggNOG" id="COG0810">
    <property type="taxonomic scope" value="Bacteria"/>
</dbReference>
<keyword evidence="6" id="KW-0812">Transmembrane</keyword>
<keyword evidence="9" id="KW-0472">Membrane</keyword>
<evidence type="ECO:0000256" key="9">
    <source>
        <dbReference type="ARBA" id="ARBA00023136"/>
    </source>
</evidence>
<comment type="similarity">
    <text evidence="2">Belongs to the TonB family.</text>
</comment>
<dbReference type="NCBIfam" id="TIGR01352">
    <property type="entry name" value="tonB_Cterm"/>
    <property type="match status" value="1"/>
</dbReference>
<dbReference type="PROSITE" id="PS52015">
    <property type="entry name" value="TONB_CTD"/>
    <property type="match status" value="1"/>
</dbReference>
<dbReference type="Gene3D" id="3.30.1150.10">
    <property type="match status" value="1"/>
</dbReference>
<dbReference type="Proteomes" id="UP000002432">
    <property type="component" value="Chromosome"/>
</dbReference>
<evidence type="ECO:0000256" key="3">
    <source>
        <dbReference type="ARBA" id="ARBA00022448"/>
    </source>
</evidence>
<dbReference type="PANTHER" id="PTHR33446">
    <property type="entry name" value="PROTEIN TONB-RELATED"/>
    <property type="match status" value="1"/>
</dbReference>
<evidence type="ECO:0000256" key="6">
    <source>
        <dbReference type="ARBA" id="ARBA00022692"/>
    </source>
</evidence>
<dbReference type="EnsemblBacteria" id="ABF39598">
    <property type="protein sequence ID" value="ABF39598"/>
    <property type="gene ID" value="Acid345_0593"/>
</dbReference>
<dbReference type="KEGG" id="aba:Acid345_0593"/>
<name>Q1IU52_KORVE</name>
<dbReference type="GO" id="GO:0005886">
    <property type="term" value="C:plasma membrane"/>
    <property type="evidence" value="ECO:0007669"/>
    <property type="project" value="UniProtKB-SubCell"/>
</dbReference>
<dbReference type="InterPro" id="IPR037682">
    <property type="entry name" value="TonB_C"/>
</dbReference>
<dbReference type="RefSeq" id="WP_011521400.1">
    <property type="nucleotide sequence ID" value="NC_008009.1"/>
</dbReference>
<evidence type="ECO:0000259" key="11">
    <source>
        <dbReference type="PROSITE" id="PS52015"/>
    </source>
</evidence>
<dbReference type="EMBL" id="CP000360">
    <property type="protein sequence ID" value="ABF39598.1"/>
    <property type="molecule type" value="Genomic_DNA"/>
</dbReference>
<accession>Q1IU52</accession>
<keyword evidence="12" id="KW-0132">Cell division</keyword>
<comment type="subcellular location">
    <subcellularLocation>
        <location evidence="1">Cell inner membrane</location>
        <topology evidence="1">Single-pass membrane protein</topology>
        <orientation evidence="1">Periplasmic side</orientation>
    </subcellularLocation>
</comment>
<keyword evidence="5" id="KW-0997">Cell inner membrane</keyword>
<evidence type="ECO:0000313" key="13">
    <source>
        <dbReference type="Proteomes" id="UP000002432"/>
    </source>
</evidence>
<dbReference type="Pfam" id="PF13103">
    <property type="entry name" value="TonB_2"/>
    <property type="match status" value="1"/>
</dbReference>
<protein>
    <submittedName>
        <fullName evidence="12">Cell division and transport-associated protein TolA</fullName>
    </submittedName>
</protein>
<evidence type="ECO:0000313" key="12">
    <source>
        <dbReference type="EMBL" id="ABF39598.1"/>
    </source>
</evidence>
<dbReference type="InterPro" id="IPR051045">
    <property type="entry name" value="TonB-dependent_transducer"/>
</dbReference>
<evidence type="ECO:0000256" key="4">
    <source>
        <dbReference type="ARBA" id="ARBA00022475"/>
    </source>
</evidence>
<reference evidence="12 13" key="1">
    <citation type="journal article" date="2009" name="Appl. Environ. Microbiol.">
        <title>Three genomes from the phylum Acidobacteria provide insight into the lifestyles of these microorganisms in soils.</title>
        <authorList>
            <person name="Ward N.L."/>
            <person name="Challacombe J.F."/>
            <person name="Janssen P.H."/>
            <person name="Henrissat B."/>
            <person name="Coutinho P.M."/>
            <person name="Wu M."/>
            <person name="Xie G."/>
            <person name="Haft D.H."/>
            <person name="Sait M."/>
            <person name="Badger J."/>
            <person name="Barabote R.D."/>
            <person name="Bradley B."/>
            <person name="Brettin T.S."/>
            <person name="Brinkac L.M."/>
            <person name="Bruce D."/>
            <person name="Creasy T."/>
            <person name="Daugherty S.C."/>
            <person name="Davidsen T.M."/>
            <person name="DeBoy R.T."/>
            <person name="Detter J.C."/>
            <person name="Dodson R.J."/>
            <person name="Durkin A.S."/>
            <person name="Ganapathy A."/>
            <person name="Gwinn-Giglio M."/>
            <person name="Han C.S."/>
            <person name="Khouri H."/>
            <person name="Kiss H."/>
            <person name="Kothari S.P."/>
            <person name="Madupu R."/>
            <person name="Nelson K.E."/>
            <person name="Nelson W.C."/>
            <person name="Paulsen I."/>
            <person name="Penn K."/>
            <person name="Ren Q."/>
            <person name="Rosovitz M.J."/>
            <person name="Selengut J.D."/>
            <person name="Shrivastava S."/>
            <person name="Sullivan S.A."/>
            <person name="Tapia R."/>
            <person name="Thompson L.S."/>
            <person name="Watkins K.L."/>
            <person name="Yang Q."/>
            <person name="Yu C."/>
            <person name="Zafar N."/>
            <person name="Zhou L."/>
            <person name="Kuske C.R."/>
        </authorList>
    </citation>
    <scope>NUCLEOTIDE SEQUENCE [LARGE SCALE GENOMIC DNA]</scope>
    <source>
        <strain evidence="12 13">Ellin345</strain>
    </source>
</reference>
<dbReference type="InterPro" id="IPR006260">
    <property type="entry name" value="TonB/TolA_C"/>
</dbReference>
<evidence type="ECO:0000256" key="1">
    <source>
        <dbReference type="ARBA" id="ARBA00004383"/>
    </source>
</evidence>
<dbReference type="GO" id="GO:0055085">
    <property type="term" value="P:transmembrane transport"/>
    <property type="evidence" value="ECO:0007669"/>
    <property type="project" value="InterPro"/>
</dbReference>
<evidence type="ECO:0000256" key="5">
    <source>
        <dbReference type="ARBA" id="ARBA00022519"/>
    </source>
</evidence>
<keyword evidence="3" id="KW-0813">Transport</keyword>
<keyword evidence="4" id="KW-1003">Cell membrane</keyword>
<keyword evidence="8" id="KW-1133">Transmembrane helix</keyword>
<dbReference type="STRING" id="204669.Acid345_0593"/>
<evidence type="ECO:0000256" key="8">
    <source>
        <dbReference type="ARBA" id="ARBA00022989"/>
    </source>
</evidence>
<dbReference type="AlphaFoldDB" id="Q1IU52"/>
<sequence>MAVRAEIFEEHERWAPSLVASTVMHVGLTAVIVFTGWANFHHPGENWGGDTSGGGGAMSATLVSAIPLPRPVEETQNVLANDSKGLTQTTPAVKETPPPEAIAIPDKQAKTKPQKAPPAPRDVKKPKPVEEAKNNEIPYGEGGPASAMYSNAGTNFAMGTTKGGISVGQGGDFGNHYAYYVDAVRRKITENWLRYEIDPHTPPGKRTYITFDINRDGSPSNIRVEQSSGIPSLDISATRALQRIDTFGPLPGGYSGNKVSVEFYFER</sequence>
<feature type="compositionally biased region" description="Basic and acidic residues" evidence="10">
    <location>
        <begin position="121"/>
        <end position="134"/>
    </location>
</feature>
<dbReference type="OrthoDB" id="119084at2"/>
<keyword evidence="7" id="KW-0653">Protein transport</keyword>
<gene>
    <name evidence="12" type="ordered locus">Acid345_0593</name>
</gene>
<organism evidence="12 13">
    <name type="scientific">Koribacter versatilis (strain Ellin345)</name>
    <dbReference type="NCBI Taxonomy" id="204669"/>
    <lineage>
        <taxon>Bacteria</taxon>
        <taxon>Pseudomonadati</taxon>
        <taxon>Acidobacteriota</taxon>
        <taxon>Terriglobia</taxon>
        <taxon>Terriglobales</taxon>
        <taxon>Candidatus Korobacteraceae</taxon>
        <taxon>Candidatus Korobacter</taxon>
    </lineage>
</organism>
<dbReference type="HOGENOM" id="CLU_084442_0_0_0"/>